<reference evidence="1 2" key="1">
    <citation type="journal article" date="2020" name="Nature">
        <title>Six reference-quality genomes reveal evolution of bat adaptations.</title>
        <authorList>
            <person name="Jebb D."/>
            <person name="Huang Z."/>
            <person name="Pippel M."/>
            <person name="Hughes G.M."/>
            <person name="Lavrichenko K."/>
            <person name="Devanna P."/>
            <person name="Winkler S."/>
            <person name="Jermiin L.S."/>
            <person name="Skirmuntt E.C."/>
            <person name="Katzourakis A."/>
            <person name="Burkitt-Gray L."/>
            <person name="Ray D.A."/>
            <person name="Sullivan K.A.M."/>
            <person name="Roscito J.G."/>
            <person name="Kirilenko B.M."/>
            <person name="Davalos L.M."/>
            <person name="Corthals A.P."/>
            <person name="Power M.L."/>
            <person name="Jones G."/>
            <person name="Ransome R.D."/>
            <person name="Dechmann D.K.N."/>
            <person name="Locatelli A.G."/>
            <person name="Puechmaille S.J."/>
            <person name="Fedrigo O."/>
            <person name="Jarvis E.D."/>
            <person name="Hiller M."/>
            <person name="Vernes S.C."/>
            <person name="Myers E.W."/>
            <person name="Teeling E.C."/>
        </authorList>
    </citation>
    <scope>NUCLEOTIDE SEQUENCE [LARGE SCALE GENOMIC DNA]</scope>
    <source>
        <strain evidence="1">MMolMol1</strain>
        <tissue evidence="1">Muscle</tissue>
    </source>
</reference>
<dbReference type="InParanoid" id="A0A7J8J7F9"/>
<gene>
    <name evidence="1" type="ORF">HJG59_009585</name>
</gene>
<dbReference type="EMBL" id="JACASF010000002">
    <property type="protein sequence ID" value="KAF6492380.1"/>
    <property type="molecule type" value="Genomic_DNA"/>
</dbReference>
<name>A0A7J8J7F9_MOLMO</name>
<keyword evidence="2" id="KW-1185">Reference proteome</keyword>
<accession>A0A7J8J7F9</accession>
<evidence type="ECO:0000313" key="1">
    <source>
        <dbReference type="EMBL" id="KAF6492380.1"/>
    </source>
</evidence>
<evidence type="ECO:0000313" key="2">
    <source>
        <dbReference type="Proteomes" id="UP000550707"/>
    </source>
</evidence>
<comment type="caution">
    <text evidence="1">The sequence shown here is derived from an EMBL/GenBank/DDBJ whole genome shotgun (WGS) entry which is preliminary data.</text>
</comment>
<dbReference type="AlphaFoldDB" id="A0A7J8J7F9"/>
<dbReference type="Proteomes" id="UP000550707">
    <property type="component" value="Unassembled WGS sequence"/>
</dbReference>
<protein>
    <submittedName>
        <fullName evidence="1">Uncharacterized protein</fullName>
    </submittedName>
</protein>
<proteinExistence type="predicted"/>
<sequence>MVVKTQVDSTTYSAPASPHLISLLKDGDGLCIDNKLLVLSLDYAFELVMSRIILEHVDHVVEVNEWVFDSENIYFARVKSSPADRVPNTANSVHSNLHHCVSGLKLVLHRKTRLSEELEKQRAKIS</sequence>
<organism evidence="1 2">
    <name type="scientific">Molossus molossus</name>
    <name type="common">Pallas' mastiff bat</name>
    <name type="synonym">Vespertilio molossus</name>
    <dbReference type="NCBI Taxonomy" id="27622"/>
    <lineage>
        <taxon>Eukaryota</taxon>
        <taxon>Metazoa</taxon>
        <taxon>Chordata</taxon>
        <taxon>Craniata</taxon>
        <taxon>Vertebrata</taxon>
        <taxon>Euteleostomi</taxon>
        <taxon>Mammalia</taxon>
        <taxon>Eutheria</taxon>
        <taxon>Laurasiatheria</taxon>
        <taxon>Chiroptera</taxon>
        <taxon>Yangochiroptera</taxon>
        <taxon>Molossidae</taxon>
        <taxon>Molossus</taxon>
    </lineage>
</organism>